<dbReference type="EMBL" id="NHYE01001089">
    <property type="protein sequence ID" value="PPQ98922.1"/>
    <property type="molecule type" value="Genomic_DNA"/>
</dbReference>
<evidence type="ECO:0000313" key="3">
    <source>
        <dbReference type="Proteomes" id="UP000284706"/>
    </source>
</evidence>
<name>A0A409Y777_9AGAR</name>
<accession>A0A409Y777</accession>
<feature type="compositionally biased region" description="Polar residues" evidence="1">
    <location>
        <begin position="434"/>
        <end position="448"/>
    </location>
</feature>
<proteinExistence type="predicted"/>
<dbReference type="AlphaFoldDB" id="A0A409Y777"/>
<comment type="caution">
    <text evidence="2">The sequence shown here is derived from an EMBL/GenBank/DDBJ whole genome shotgun (WGS) entry which is preliminary data.</text>
</comment>
<feature type="compositionally biased region" description="Low complexity" evidence="1">
    <location>
        <begin position="294"/>
        <end position="312"/>
    </location>
</feature>
<reference evidence="2 3" key="1">
    <citation type="journal article" date="2018" name="Evol. Lett.">
        <title>Horizontal gene cluster transfer increased hallucinogenic mushroom diversity.</title>
        <authorList>
            <person name="Reynolds H.T."/>
            <person name="Vijayakumar V."/>
            <person name="Gluck-Thaler E."/>
            <person name="Korotkin H.B."/>
            <person name="Matheny P.B."/>
            <person name="Slot J.C."/>
        </authorList>
    </citation>
    <scope>NUCLEOTIDE SEQUENCE [LARGE SCALE GENOMIC DNA]</scope>
    <source>
        <strain evidence="2 3">SRW20</strain>
    </source>
</reference>
<protein>
    <submittedName>
        <fullName evidence="2">Uncharacterized protein</fullName>
    </submittedName>
</protein>
<evidence type="ECO:0000256" key="1">
    <source>
        <dbReference type="SAM" id="MobiDB-lite"/>
    </source>
</evidence>
<dbReference type="Proteomes" id="UP000284706">
    <property type="component" value="Unassembled WGS sequence"/>
</dbReference>
<sequence>MSQSFCAGCITPPIPAPWFTPDAAHRFCPDYVPRRKILKAPRMNHDIFSGLFDLGAIHITKNMIQSTTRELHFGGVQFVLFCGRLENNQIIHAGSRIVIKQYHDREVSYFAAYPVRAQHGLIHIFTPSYALLDNACLPLQPDDPAFPYIILVVAEEDTSMKFNPEIGAQHYNEFIPRPPTPPDDSKYRQALQYTEINRQAEGFTSQPQPFSIFPPMIDPGHFAEPVSWSSLAVAARRVDMIHHNQKSSAQQTGTPPQRAPTSIPALQQVHATMTSAHRARPAHKRGQSEALFNSLSDSSGSASSSTFPCPSSINPVKRARVDYTQTAYRSDQVSNPGNTHAPSPLRTEYKIQPLEACSNNSECREGNLPLFQAMDLYHHSEPEQSPLSYVQPNQTLSTSTTAYSDGYSSSSLPQQLTFDFVRLGAHDQGEYEQSHTLSPYSYTRPSDM</sequence>
<dbReference type="InParanoid" id="A0A409Y777"/>
<gene>
    <name evidence="2" type="ORF">CVT26_014316</name>
</gene>
<feature type="region of interest" description="Disordered" evidence="1">
    <location>
        <begin position="293"/>
        <end position="314"/>
    </location>
</feature>
<organism evidence="2 3">
    <name type="scientific">Gymnopilus dilepis</name>
    <dbReference type="NCBI Taxonomy" id="231916"/>
    <lineage>
        <taxon>Eukaryota</taxon>
        <taxon>Fungi</taxon>
        <taxon>Dikarya</taxon>
        <taxon>Basidiomycota</taxon>
        <taxon>Agaricomycotina</taxon>
        <taxon>Agaricomycetes</taxon>
        <taxon>Agaricomycetidae</taxon>
        <taxon>Agaricales</taxon>
        <taxon>Agaricineae</taxon>
        <taxon>Hymenogastraceae</taxon>
        <taxon>Gymnopilus</taxon>
    </lineage>
</organism>
<feature type="region of interest" description="Disordered" evidence="1">
    <location>
        <begin position="429"/>
        <end position="448"/>
    </location>
</feature>
<keyword evidence="3" id="KW-1185">Reference proteome</keyword>
<evidence type="ECO:0000313" key="2">
    <source>
        <dbReference type="EMBL" id="PPQ98922.1"/>
    </source>
</evidence>